<keyword evidence="5 7" id="KW-1133">Transmembrane helix</keyword>
<feature type="domain" description="ABC transmembrane type-1" evidence="8">
    <location>
        <begin position="80"/>
        <end position="277"/>
    </location>
</feature>
<name>A0A1Q5SJJ7_9BACL</name>
<keyword evidence="6 7" id="KW-0472">Membrane</keyword>
<evidence type="ECO:0000256" key="1">
    <source>
        <dbReference type="ARBA" id="ARBA00004651"/>
    </source>
</evidence>
<comment type="similarity">
    <text evidence="7">Belongs to the binding-protein-dependent transport system permease family.</text>
</comment>
<dbReference type="EMBL" id="MQMG01000082">
    <property type="protein sequence ID" value="OKO88172.1"/>
    <property type="molecule type" value="Genomic_DNA"/>
</dbReference>
<feature type="transmembrane region" description="Helical" evidence="7">
    <location>
        <begin position="80"/>
        <end position="108"/>
    </location>
</feature>
<dbReference type="GO" id="GO:0055085">
    <property type="term" value="P:transmembrane transport"/>
    <property type="evidence" value="ECO:0007669"/>
    <property type="project" value="InterPro"/>
</dbReference>
<evidence type="ECO:0000256" key="6">
    <source>
        <dbReference type="ARBA" id="ARBA00023136"/>
    </source>
</evidence>
<keyword evidence="2 7" id="KW-0813">Transport</keyword>
<evidence type="ECO:0000256" key="4">
    <source>
        <dbReference type="ARBA" id="ARBA00022692"/>
    </source>
</evidence>
<feature type="transmembrane region" description="Helical" evidence="7">
    <location>
        <begin position="120"/>
        <end position="141"/>
    </location>
</feature>
<evidence type="ECO:0000313" key="9">
    <source>
        <dbReference type="EMBL" id="OKO88172.1"/>
    </source>
</evidence>
<dbReference type="InterPro" id="IPR035906">
    <property type="entry name" value="MetI-like_sf"/>
</dbReference>
<evidence type="ECO:0000259" key="8">
    <source>
        <dbReference type="PROSITE" id="PS50928"/>
    </source>
</evidence>
<evidence type="ECO:0000256" key="5">
    <source>
        <dbReference type="ARBA" id="ARBA00022989"/>
    </source>
</evidence>
<evidence type="ECO:0000313" key="10">
    <source>
        <dbReference type="Proteomes" id="UP000186030"/>
    </source>
</evidence>
<feature type="transmembrane region" description="Helical" evidence="7">
    <location>
        <begin position="161"/>
        <end position="184"/>
    </location>
</feature>
<dbReference type="InterPro" id="IPR000515">
    <property type="entry name" value="MetI-like"/>
</dbReference>
<dbReference type="Proteomes" id="UP000186030">
    <property type="component" value="Unassembled WGS sequence"/>
</dbReference>
<dbReference type="Gene3D" id="1.10.3720.10">
    <property type="entry name" value="MetI-like"/>
    <property type="match status" value="1"/>
</dbReference>
<keyword evidence="3" id="KW-1003">Cell membrane</keyword>
<dbReference type="RefSeq" id="WP_011229688.1">
    <property type="nucleotide sequence ID" value="NZ_MQMG01000082.1"/>
</dbReference>
<accession>A0A1Q5SJJ7</accession>
<keyword evidence="4 7" id="KW-0812">Transmembrane</keyword>
<dbReference type="Pfam" id="PF00528">
    <property type="entry name" value="BPD_transp_1"/>
    <property type="match status" value="1"/>
</dbReference>
<protein>
    <submittedName>
        <fullName evidence="9">Oligopeptide transport system permease protein OppB</fullName>
    </submittedName>
</protein>
<dbReference type="SUPFAM" id="SSF161098">
    <property type="entry name" value="MetI-like"/>
    <property type="match status" value="1"/>
</dbReference>
<reference evidence="9 10" key="1">
    <citation type="submission" date="2016-11" db="EMBL/GenBank/DDBJ databases">
        <authorList>
            <person name="Kadnikov V."/>
            <person name="Nazina T."/>
        </authorList>
    </citation>
    <scope>NUCLEOTIDE SEQUENCE [LARGE SCALE GENOMIC DNA]</scope>
    <source>
        <strain evidence="9 10">1017</strain>
    </source>
</reference>
<evidence type="ECO:0000256" key="3">
    <source>
        <dbReference type="ARBA" id="ARBA00022475"/>
    </source>
</evidence>
<evidence type="ECO:0000256" key="2">
    <source>
        <dbReference type="ARBA" id="ARBA00022448"/>
    </source>
</evidence>
<proteinExistence type="inferred from homology"/>
<feature type="transmembrane region" description="Helical" evidence="7">
    <location>
        <begin position="256"/>
        <end position="274"/>
    </location>
</feature>
<comment type="caution">
    <text evidence="9">The sequence shown here is derived from an EMBL/GenBank/DDBJ whole genome shotgun (WGS) entry which is preliminary data.</text>
</comment>
<dbReference type="PANTHER" id="PTHR30465">
    <property type="entry name" value="INNER MEMBRANE ABC TRANSPORTER"/>
    <property type="match status" value="1"/>
</dbReference>
<reference evidence="10" key="2">
    <citation type="submission" date="2017-01" db="EMBL/GenBank/DDBJ databases">
        <title>Genome sequencing and annotation of Geobacillus sp. 1017, a Hydrocarbon-Oxidizing Thermophilic Bacterium Isolated from a Heavy Oil Reservoir (China).</title>
        <authorList>
            <person name="Kadnikov V.V."/>
            <person name="Mardanov A.V."/>
            <person name="Poltaraus A.B."/>
            <person name="Sokolova D.S."/>
            <person name="Semenova E.M."/>
            <person name="Ravin N.V."/>
            <person name="Tourova T.P."/>
            <person name="Nazina T.N."/>
        </authorList>
    </citation>
    <scope>NUCLEOTIDE SEQUENCE [LARGE SCALE GENOMIC DNA]</scope>
    <source>
        <strain evidence="10">1017</strain>
    </source>
</reference>
<gene>
    <name evidence="9" type="ORF">BRO54_3732</name>
</gene>
<dbReference type="GO" id="GO:0005886">
    <property type="term" value="C:plasma membrane"/>
    <property type="evidence" value="ECO:0007669"/>
    <property type="project" value="UniProtKB-SubCell"/>
</dbReference>
<dbReference type="CDD" id="cd06261">
    <property type="entry name" value="TM_PBP2"/>
    <property type="match status" value="1"/>
</dbReference>
<comment type="subcellular location">
    <subcellularLocation>
        <location evidence="1 7">Cell membrane</location>
        <topology evidence="1 7">Multi-pass membrane protein</topology>
    </subcellularLocation>
</comment>
<feature type="transmembrane region" description="Helical" evidence="7">
    <location>
        <begin position="215"/>
        <end position="236"/>
    </location>
</feature>
<dbReference type="AlphaFoldDB" id="A0A1Q5SJJ7"/>
<sequence length="293" mass="33717">MKKWKLALTVLADLLLTIFTIMAIIAFAQSYSLFPSPQMVTVFWQQFQQLFWSFFSIRDITVSLSQWHNAPLLSTMMEPYAYSLIILWGALAVSFLIAVTGAYICFLLPRPLQKMVKGIAFFLESIPDVIFIFSTQLFVIWVFKKTDLLIVNPVAGFDNVYVLPIVMISILPSILLFQMTFLAFTEEKDKPYVEYALAKGLSKTAVLWRHMFRNALITVFSNVQYLFWFMLSNLLVAEYLFNMHGLFRFLYEQLHTPEVVAIGLAMLFLPFYIIDVAGKRVIAYLTGIERGVA</sequence>
<dbReference type="PROSITE" id="PS50928">
    <property type="entry name" value="ABC_TM1"/>
    <property type="match status" value="1"/>
</dbReference>
<organism evidence="9 10">
    <name type="scientific">Geobacillus proteiniphilus</name>
    <dbReference type="NCBI Taxonomy" id="860353"/>
    <lineage>
        <taxon>Bacteria</taxon>
        <taxon>Bacillati</taxon>
        <taxon>Bacillota</taxon>
        <taxon>Bacilli</taxon>
        <taxon>Bacillales</taxon>
        <taxon>Anoxybacillaceae</taxon>
        <taxon>Geobacillus</taxon>
    </lineage>
</organism>
<evidence type="ECO:0000256" key="7">
    <source>
        <dbReference type="RuleBase" id="RU363032"/>
    </source>
</evidence>
<dbReference type="PANTHER" id="PTHR30465:SF44">
    <property type="entry name" value="ABC-TYPE DIPEPTIDE_OLIGOPEPTIDE TRANSPORT SYSTEM, PERMEASE COMPONENT"/>
    <property type="match status" value="1"/>
</dbReference>